<evidence type="ECO:0000313" key="1">
    <source>
        <dbReference type="EMBL" id="SNS26799.1"/>
    </source>
</evidence>
<accession>A0A239D3K0</accession>
<sequence length="104" mass="11600">MTAHSGPDDTALTGSWRKRDAPACADRYPDVLTFSTGTYRGTRGPEQAGIWWDAGIYRLEDDRRLVLSVATDELVVYEVHRGADVLEVVDPDGCRFSYQRIAPP</sequence>
<evidence type="ECO:0008006" key="3">
    <source>
        <dbReference type="Google" id="ProtNLM"/>
    </source>
</evidence>
<dbReference type="EMBL" id="FZOH01000003">
    <property type="protein sequence ID" value="SNS26799.1"/>
    <property type="molecule type" value="Genomic_DNA"/>
</dbReference>
<gene>
    <name evidence="1" type="ORF">SAMN04488107_1971</name>
</gene>
<protein>
    <recommendedName>
        <fullName evidence="3">Lipocalin-like domain-containing protein</fullName>
    </recommendedName>
</protein>
<proteinExistence type="predicted"/>
<reference evidence="2" key="1">
    <citation type="submission" date="2017-06" db="EMBL/GenBank/DDBJ databases">
        <authorList>
            <person name="Varghese N."/>
            <person name="Submissions S."/>
        </authorList>
    </citation>
    <scope>NUCLEOTIDE SEQUENCE [LARGE SCALE GENOMIC DNA]</scope>
    <source>
        <strain evidence="2">DSM 45423</strain>
    </source>
</reference>
<name>A0A239D3K0_9ACTN</name>
<dbReference type="RefSeq" id="WP_089403697.1">
    <property type="nucleotide sequence ID" value="NZ_FZOH01000003.1"/>
</dbReference>
<organism evidence="1 2">
    <name type="scientific">Geodermatophilus saharensis</name>
    <dbReference type="NCBI Taxonomy" id="1137994"/>
    <lineage>
        <taxon>Bacteria</taxon>
        <taxon>Bacillati</taxon>
        <taxon>Actinomycetota</taxon>
        <taxon>Actinomycetes</taxon>
        <taxon>Geodermatophilales</taxon>
        <taxon>Geodermatophilaceae</taxon>
        <taxon>Geodermatophilus</taxon>
    </lineage>
</organism>
<evidence type="ECO:0000313" key="2">
    <source>
        <dbReference type="Proteomes" id="UP000198386"/>
    </source>
</evidence>
<dbReference type="AlphaFoldDB" id="A0A239D3K0"/>
<dbReference type="Proteomes" id="UP000198386">
    <property type="component" value="Unassembled WGS sequence"/>
</dbReference>
<dbReference type="OrthoDB" id="960444at2"/>
<keyword evidence="2" id="KW-1185">Reference proteome</keyword>